<dbReference type="RefSeq" id="WP_281287972.1">
    <property type="nucleotide sequence ID" value="NZ_VIWU01000001.1"/>
</dbReference>
<organism evidence="1 2">
    <name type="scientific">Pseudonocardia hierapolitana</name>
    <dbReference type="NCBI Taxonomy" id="1128676"/>
    <lineage>
        <taxon>Bacteria</taxon>
        <taxon>Bacillati</taxon>
        <taxon>Actinomycetota</taxon>
        <taxon>Actinomycetes</taxon>
        <taxon>Pseudonocardiales</taxon>
        <taxon>Pseudonocardiaceae</taxon>
        <taxon>Pseudonocardia</taxon>
    </lineage>
</organism>
<proteinExistence type="predicted"/>
<dbReference type="AlphaFoldDB" id="A0A561SZL2"/>
<reference evidence="1 2" key="1">
    <citation type="submission" date="2019-06" db="EMBL/GenBank/DDBJ databases">
        <title>Sequencing the genomes of 1000 actinobacteria strains.</title>
        <authorList>
            <person name="Klenk H.-P."/>
        </authorList>
    </citation>
    <scope>NUCLEOTIDE SEQUENCE [LARGE SCALE GENOMIC DNA]</scope>
    <source>
        <strain evidence="1 2">DSM 45671</strain>
    </source>
</reference>
<keyword evidence="2" id="KW-1185">Reference proteome</keyword>
<comment type="caution">
    <text evidence="1">The sequence shown here is derived from an EMBL/GenBank/DDBJ whole genome shotgun (WGS) entry which is preliminary data.</text>
</comment>
<name>A0A561SZL2_9PSEU</name>
<accession>A0A561SZL2</accession>
<dbReference type="Proteomes" id="UP000321261">
    <property type="component" value="Unassembled WGS sequence"/>
</dbReference>
<evidence type="ECO:0000313" key="1">
    <source>
        <dbReference type="EMBL" id="TWF80316.1"/>
    </source>
</evidence>
<protein>
    <submittedName>
        <fullName evidence="1">Uncharacterized protein</fullName>
    </submittedName>
</protein>
<dbReference type="EMBL" id="VIWU01000001">
    <property type="protein sequence ID" value="TWF80316.1"/>
    <property type="molecule type" value="Genomic_DNA"/>
</dbReference>
<evidence type="ECO:0000313" key="2">
    <source>
        <dbReference type="Proteomes" id="UP000321261"/>
    </source>
</evidence>
<sequence length="44" mass="4688">MSELPGIAGIEYPVRPMLAVPALQLPNGQPGQWAAEPKLDGFLD</sequence>
<gene>
    <name evidence="1" type="ORF">FHX44_116259</name>
</gene>